<dbReference type="Gene3D" id="3.90.1150.200">
    <property type="match status" value="1"/>
</dbReference>
<reference evidence="4" key="1">
    <citation type="journal article" date="2019" name="Int. J. Syst. Evol. Microbiol.">
        <title>The Global Catalogue of Microorganisms (GCM) 10K type strain sequencing project: providing services to taxonomists for standard genome sequencing and annotation.</title>
        <authorList>
            <consortium name="The Broad Institute Genomics Platform"/>
            <consortium name="The Broad Institute Genome Sequencing Center for Infectious Disease"/>
            <person name="Wu L."/>
            <person name="Ma J."/>
        </authorList>
    </citation>
    <scope>NUCLEOTIDE SEQUENCE [LARGE SCALE GENOMIC DNA]</scope>
    <source>
        <strain evidence="4">JCM 30742</strain>
    </source>
</reference>
<proteinExistence type="predicted"/>
<dbReference type="Proteomes" id="UP001500752">
    <property type="component" value="Unassembled WGS sequence"/>
</dbReference>
<feature type="compositionally biased region" description="Basic and acidic residues" evidence="1">
    <location>
        <begin position="18"/>
        <end position="44"/>
    </location>
</feature>
<sequence>MAATDNESQARSATGFSEAERAAVKERAEELRAEGRGGKKKADDLQSVLDKIAEMPEPDRTLAERIHAIVSAAAPELAPKTWYGMPAYARDGKVVCFFQAAAKFEARYATLGFNDPANLDEGTMWPTSFAITDLTDADVKKIEELVRRAAS</sequence>
<keyword evidence="4" id="KW-1185">Reference proteome</keyword>
<dbReference type="Pfam" id="PF08818">
    <property type="entry name" value="DUF1801"/>
    <property type="match status" value="1"/>
</dbReference>
<dbReference type="EMBL" id="BAABEO010000025">
    <property type="protein sequence ID" value="GAA3697660.1"/>
    <property type="molecule type" value="Genomic_DNA"/>
</dbReference>
<accession>A0ABP7D071</accession>
<dbReference type="RefSeq" id="WP_345153370.1">
    <property type="nucleotide sequence ID" value="NZ_BAABEO010000025.1"/>
</dbReference>
<evidence type="ECO:0000256" key="1">
    <source>
        <dbReference type="SAM" id="MobiDB-lite"/>
    </source>
</evidence>
<evidence type="ECO:0000313" key="4">
    <source>
        <dbReference type="Proteomes" id="UP001500752"/>
    </source>
</evidence>
<feature type="compositionally biased region" description="Polar residues" evidence="1">
    <location>
        <begin position="1"/>
        <end position="15"/>
    </location>
</feature>
<comment type="caution">
    <text evidence="3">The sequence shown here is derived from an EMBL/GenBank/DDBJ whole genome shotgun (WGS) entry which is preliminary data.</text>
</comment>
<gene>
    <name evidence="3" type="ORF">GCM10023081_38280</name>
</gene>
<dbReference type="InterPro" id="IPR014922">
    <property type="entry name" value="YdhG-like"/>
</dbReference>
<feature type="domain" description="YdhG-like" evidence="2">
    <location>
        <begin position="60"/>
        <end position="149"/>
    </location>
</feature>
<evidence type="ECO:0000313" key="3">
    <source>
        <dbReference type="EMBL" id="GAA3697660.1"/>
    </source>
</evidence>
<evidence type="ECO:0000259" key="2">
    <source>
        <dbReference type="Pfam" id="PF08818"/>
    </source>
</evidence>
<protein>
    <submittedName>
        <fullName evidence="3">DUF1801 domain-containing protein</fullName>
    </submittedName>
</protein>
<name>A0ABP7D071_9MICC</name>
<dbReference type="SUPFAM" id="SSF159888">
    <property type="entry name" value="YdhG-like"/>
    <property type="match status" value="1"/>
</dbReference>
<feature type="region of interest" description="Disordered" evidence="1">
    <location>
        <begin position="1"/>
        <end position="45"/>
    </location>
</feature>
<organism evidence="3 4">
    <name type="scientific">Arthrobacter ginkgonis</name>
    <dbReference type="NCBI Taxonomy" id="1630594"/>
    <lineage>
        <taxon>Bacteria</taxon>
        <taxon>Bacillati</taxon>
        <taxon>Actinomycetota</taxon>
        <taxon>Actinomycetes</taxon>
        <taxon>Micrococcales</taxon>
        <taxon>Micrococcaceae</taxon>
        <taxon>Arthrobacter</taxon>
    </lineage>
</organism>